<organism evidence="11">
    <name type="scientific">marine sediment metagenome</name>
    <dbReference type="NCBI Taxonomy" id="412755"/>
    <lineage>
        <taxon>unclassified sequences</taxon>
        <taxon>metagenomes</taxon>
        <taxon>ecological metagenomes</taxon>
    </lineage>
</organism>
<proteinExistence type="inferred from homology"/>
<dbReference type="InterPro" id="IPR049577">
    <property type="entry name" value="GMPP_N"/>
</dbReference>
<evidence type="ECO:0000256" key="3">
    <source>
        <dbReference type="ARBA" id="ARBA00022679"/>
    </source>
</evidence>
<dbReference type="Gene3D" id="3.90.550.10">
    <property type="entry name" value="Spore Coat Polysaccharide Biosynthesis Protein SpsA, Chain A"/>
    <property type="match status" value="1"/>
</dbReference>
<name>A0A0F9YIX4_9ZZZZ</name>
<evidence type="ECO:0000259" key="10">
    <source>
        <dbReference type="Pfam" id="PF22640"/>
    </source>
</evidence>
<dbReference type="InterPro" id="IPR001538">
    <property type="entry name" value="Man6P_isomerase-2_C"/>
</dbReference>
<comment type="similarity">
    <text evidence="1">Belongs to the mannose-6-phosphate isomerase type 2 family.</text>
</comment>
<gene>
    <name evidence="11" type="ORF">LCGC14_0002510</name>
</gene>
<dbReference type="GO" id="GO:0004475">
    <property type="term" value="F:mannose-1-phosphate guanylyltransferase (GTP) activity"/>
    <property type="evidence" value="ECO:0007669"/>
    <property type="project" value="UniProtKB-EC"/>
</dbReference>
<keyword evidence="3" id="KW-0808">Transferase</keyword>
<dbReference type="CDD" id="cd02509">
    <property type="entry name" value="GDP-M1P_Guanylyltransferase"/>
    <property type="match status" value="1"/>
</dbReference>
<evidence type="ECO:0000256" key="1">
    <source>
        <dbReference type="ARBA" id="ARBA00006115"/>
    </source>
</evidence>
<dbReference type="FunFam" id="3.90.550.10:FF:000046">
    <property type="entry name" value="Mannose-1-phosphate guanylyltransferase (GDP)"/>
    <property type="match status" value="1"/>
</dbReference>
<dbReference type="InterPro" id="IPR029044">
    <property type="entry name" value="Nucleotide-diphossugar_trans"/>
</dbReference>
<dbReference type="GO" id="GO:0009298">
    <property type="term" value="P:GDP-mannose biosynthetic process"/>
    <property type="evidence" value="ECO:0007669"/>
    <property type="project" value="TreeGrafter"/>
</dbReference>
<comment type="catalytic activity">
    <reaction evidence="7">
        <text>alpha-D-mannose 1-phosphate + GTP + H(+) = GDP-alpha-D-mannose + diphosphate</text>
        <dbReference type="Rhea" id="RHEA:15229"/>
        <dbReference type="ChEBI" id="CHEBI:15378"/>
        <dbReference type="ChEBI" id="CHEBI:33019"/>
        <dbReference type="ChEBI" id="CHEBI:37565"/>
        <dbReference type="ChEBI" id="CHEBI:57527"/>
        <dbReference type="ChEBI" id="CHEBI:58409"/>
        <dbReference type="EC" id="2.7.7.13"/>
    </reaction>
</comment>
<dbReference type="GO" id="GO:0005525">
    <property type="term" value="F:GTP binding"/>
    <property type="evidence" value="ECO:0007669"/>
    <property type="project" value="UniProtKB-KW"/>
</dbReference>
<dbReference type="SUPFAM" id="SSF53448">
    <property type="entry name" value="Nucleotide-diphospho-sugar transferases"/>
    <property type="match status" value="1"/>
</dbReference>
<dbReference type="SUPFAM" id="SSF51182">
    <property type="entry name" value="RmlC-like cupins"/>
    <property type="match status" value="1"/>
</dbReference>
<keyword evidence="6" id="KW-0342">GTP-binding</keyword>
<keyword evidence="5" id="KW-0547">Nucleotide-binding</keyword>
<feature type="domain" description="MannoseP isomerase/GMP-like beta-helix" evidence="10">
    <location>
        <begin position="323"/>
        <end position="372"/>
    </location>
</feature>
<sequence>MIIPVILAGGVGSRLWPLSRQLNPKQFISFAESSAGIDSPTLFQATLSRLAGIDGLAAPIVICNEEHRFLVAEQLRVLDIRNASILLEPEGRNTAPAVTLASILAARHIAQQAAPDAAEPVLLVLPADHIIGDPAIFRRCVTAGVRQALAGRLVTFGIEATYPETGYGYVKRDTSGPQQAGENLSPAGAAEAFAVARFVEKPDAKTAAGYLADGSYYWNSGMFMFTATRWLQELSRLQPDMVSVCQAACRQPQQDGDFVRVAADIFATCPSDSIDYAVMEKTADAVVIPMAAAWSDMGAWSALWDVSEHRTDNNNVVIGDVHCVDVRDSYIRAGSRLVAAVGIENAVIVETADAVLVANKDQVQNVKQVVQWLEQQNRTEAVSHTLVYRPWGSYESLAHGPGFQVKHIRVRPGAALSLQMHHHRAEHWVVISGEATVTCDERIFTLTANQSTFLPLGCKHRLQNKSDEWIELIEVQTGDYLGEDDIVRFEDVYGRVPATK</sequence>
<dbReference type="InterPro" id="IPR051161">
    <property type="entry name" value="Mannose-6P_isomerase_type2"/>
</dbReference>
<evidence type="ECO:0000259" key="9">
    <source>
        <dbReference type="Pfam" id="PF01050"/>
    </source>
</evidence>
<comment type="caution">
    <text evidence="11">The sequence shown here is derived from an EMBL/GenBank/DDBJ whole genome shotgun (WGS) entry which is preliminary data.</text>
</comment>
<dbReference type="FunFam" id="2.60.120.10:FF:000032">
    <property type="entry name" value="Mannose-1-phosphate guanylyltransferase/mannose-6-phosphate isomerase"/>
    <property type="match status" value="1"/>
</dbReference>
<dbReference type="CDD" id="cd02213">
    <property type="entry name" value="cupin_PMI_typeII_C"/>
    <property type="match status" value="1"/>
</dbReference>
<evidence type="ECO:0000313" key="11">
    <source>
        <dbReference type="EMBL" id="KKO12242.1"/>
    </source>
</evidence>
<dbReference type="AlphaFoldDB" id="A0A0F9YIX4"/>
<dbReference type="PANTHER" id="PTHR46390:SF1">
    <property type="entry name" value="MANNOSE-1-PHOSPHATE GUANYLYLTRANSFERASE"/>
    <property type="match status" value="1"/>
</dbReference>
<dbReference type="Pfam" id="PF22640">
    <property type="entry name" value="ManC_GMP_beta-helix"/>
    <property type="match status" value="1"/>
</dbReference>
<evidence type="ECO:0000256" key="7">
    <source>
        <dbReference type="ARBA" id="ARBA00047343"/>
    </source>
</evidence>
<dbReference type="InterPro" id="IPR006375">
    <property type="entry name" value="Man1P_GuaTrfase/Man6P_Isoase"/>
</dbReference>
<evidence type="ECO:0000256" key="6">
    <source>
        <dbReference type="ARBA" id="ARBA00023134"/>
    </source>
</evidence>
<dbReference type="GO" id="GO:0000271">
    <property type="term" value="P:polysaccharide biosynthetic process"/>
    <property type="evidence" value="ECO:0007669"/>
    <property type="project" value="InterPro"/>
</dbReference>
<dbReference type="Gene3D" id="2.60.120.10">
    <property type="entry name" value="Jelly Rolls"/>
    <property type="match status" value="1"/>
</dbReference>
<dbReference type="EC" id="2.7.7.13" evidence="2"/>
<dbReference type="InterPro" id="IPR014710">
    <property type="entry name" value="RmlC-like_jellyroll"/>
</dbReference>
<accession>A0A0F9YIX4</accession>
<dbReference type="NCBIfam" id="TIGR01479">
    <property type="entry name" value="GMP_PMI"/>
    <property type="match status" value="1"/>
</dbReference>
<dbReference type="EMBL" id="LAZR01000001">
    <property type="protein sequence ID" value="KKO12242.1"/>
    <property type="molecule type" value="Genomic_DNA"/>
</dbReference>
<evidence type="ECO:0000256" key="5">
    <source>
        <dbReference type="ARBA" id="ARBA00022741"/>
    </source>
</evidence>
<dbReference type="InterPro" id="IPR054566">
    <property type="entry name" value="ManC/GMP-like_b-helix"/>
</dbReference>
<dbReference type="PANTHER" id="PTHR46390">
    <property type="entry name" value="MANNOSE-1-PHOSPHATE GUANYLYLTRANSFERASE"/>
    <property type="match status" value="1"/>
</dbReference>
<feature type="domain" description="Nucleotidyl transferase" evidence="8">
    <location>
        <begin position="4"/>
        <end position="311"/>
    </location>
</feature>
<evidence type="ECO:0000256" key="4">
    <source>
        <dbReference type="ARBA" id="ARBA00022695"/>
    </source>
</evidence>
<dbReference type="InterPro" id="IPR005835">
    <property type="entry name" value="NTP_transferase_dom"/>
</dbReference>
<protein>
    <recommendedName>
        <fullName evidence="2">mannose-1-phosphate guanylyltransferase</fullName>
        <ecNumber evidence="2">2.7.7.13</ecNumber>
    </recommendedName>
</protein>
<evidence type="ECO:0000256" key="2">
    <source>
        <dbReference type="ARBA" id="ARBA00012387"/>
    </source>
</evidence>
<dbReference type="Pfam" id="PF01050">
    <property type="entry name" value="MannoseP_isomer"/>
    <property type="match status" value="1"/>
</dbReference>
<evidence type="ECO:0000259" key="8">
    <source>
        <dbReference type="Pfam" id="PF00483"/>
    </source>
</evidence>
<dbReference type="Pfam" id="PF00483">
    <property type="entry name" value="NTP_transferase"/>
    <property type="match status" value="1"/>
</dbReference>
<dbReference type="InterPro" id="IPR011051">
    <property type="entry name" value="RmlC_Cupin_sf"/>
</dbReference>
<keyword evidence="4" id="KW-0548">Nucleotidyltransferase</keyword>
<reference evidence="11" key="1">
    <citation type="journal article" date="2015" name="Nature">
        <title>Complex archaea that bridge the gap between prokaryotes and eukaryotes.</title>
        <authorList>
            <person name="Spang A."/>
            <person name="Saw J.H."/>
            <person name="Jorgensen S.L."/>
            <person name="Zaremba-Niedzwiedzka K."/>
            <person name="Martijn J."/>
            <person name="Lind A.E."/>
            <person name="van Eijk R."/>
            <person name="Schleper C."/>
            <person name="Guy L."/>
            <person name="Ettema T.J."/>
        </authorList>
    </citation>
    <scope>NUCLEOTIDE SEQUENCE</scope>
</reference>
<feature type="domain" description="Mannose-6-phosphate isomerase type II C-terminal" evidence="9">
    <location>
        <begin position="377"/>
        <end position="491"/>
    </location>
</feature>